<dbReference type="Proteomes" id="UP000287171">
    <property type="component" value="Unassembled WGS sequence"/>
</dbReference>
<accession>A0A402BD84</accession>
<protein>
    <submittedName>
        <fullName evidence="1">Uncharacterized protein</fullName>
    </submittedName>
</protein>
<organism evidence="1 2">
    <name type="scientific">Dictyobacter alpinus</name>
    <dbReference type="NCBI Taxonomy" id="2014873"/>
    <lineage>
        <taxon>Bacteria</taxon>
        <taxon>Bacillati</taxon>
        <taxon>Chloroflexota</taxon>
        <taxon>Ktedonobacteria</taxon>
        <taxon>Ktedonobacterales</taxon>
        <taxon>Dictyobacteraceae</taxon>
        <taxon>Dictyobacter</taxon>
    </lineage>
</organism>
<sequence length="73" mass="8143">MRLIKQEDGAWAAHFTVLWEVTYLAEVEGCWVPFALPRTDDPIGGIHAHTHAIRLHSGVELSTRQVVTLLPNA</sequence>
<name>A0A402BD84_9CHLR</name>
<gene>
    <name evidence="1" type="ORF">KDA_47260</name>
</gene>
<proteinExistence type="predicted"/>
<evidence type="ECO:0000313" key="1">
    <source>
        <dbReference type="EMBL" id="GCE29242.1"/>
    </source>
</evidence>
<dbReference type="EMBL" id="BIFT01000002">
    <property type="protein sequence ID" value="GCE29242.1"/>
    <property type="molecule type" value="Genomic_DNA"/>
</dbReference>
<comment type="caution">
    <text evidence="1">The sequence shown here is derived from an EMBL/GenBank/DDBJ whole genome shotgun (WGS) entry which is preliminary data.</text>
</comment>
<evidence type="ECO:0000313" key="2">
    <source>
        <dbReference type="Proteomes" id="UP000287171"/>
    </source>
</evidence>
<keyword evidence="2" id="KW-1185">Reference proteome</keyword>
<dbReference type="AlphaFoldDB" id="A0A402BD84"/>
<reference evidence="2" key="1">
    <citation type="submission" date="2018-12" db="EMBL/GenBank/DDBJ databases">
        <title>Tengunoibacter tsumagoiensis gen. nov., sp. nov., Dictyobacter kobayashii sp. nov., D. alpinus sp. nov., and D. joshuensis sp. nov. and description of Dictyobacteraceae fam. nov. within the order Ktedonobacterales isolated from Tengu-no-mugimeshi.</title>
        <authorList>
            <person name="Wang C.M."/>
            <person name="Zheng Y."/>
            <person name="Sakai Y."/>
            <person name="Toyoda A."/>
            <person name="Minakuchi Y."/>
            <person name="Abe K."/>
            <person name="Yokota A."/>
            <person name="Yabe S."/>
        </authorList>
    </citation>
    <scope>NUCLEOTIDE SEQUENCE [LARGE SCALE GENOMIC DNA]</scope>
    <source>
        <strain evidence="2">Uno16</strain>
    </source>
</reference>